<dbReference type="InterPro" id="IPR023365">
    <property type="entry name" value="Sortase_dom-sf"/>
</dbReference>
<gene>
    <name evidence="4" type="ORF">ACFQ4R_06200</name>
</gene>
<evidence type="ECO:0000313" key="5">
    <source>
        <dbReference type="Proteomes" id="UP001597191"/>
    </source>
</evidence>
<evidence type="ECO:0000256" key="3">
    <source>
        <dbReference type="ARBA" id="ARBA00022807"/>
    </source>
</evidence>
<keyword evidence="3" id="KW-0788">Thiol protease</keyword>
<dbReference type="CDD" id="cd06165">
    <property type="entry name" value="Sortase_A"/>
    <property type="match status" value="1"/>
</dbReference>
<evidence type="ECO:0000256" key="2">
    <source>
        <dbReference type="ARBA" id="ARBA00022801"/>
    </source>
</evidence>
<dbReference type="RefSeq" id="WP_125648652.1">
    <property type="nucleotide sequence ID" value="NZ_JBHTOH010000037.1"/>
</dbReference>
<dbReference type="InterPro" id="IPR042007">
    <property type="entry name" value="Sortase_A"/>
</dbReference>
<organism evidence="4 5">
    <name type="scientific">Lapidilactobacillus gannanensis</name>
    <dbReference type="NCBI Taxonomy" id="2486002"/>
    <lineage>
        <taxon>Bacteria</taxon>
        <taxon>Bacillati</taxon>
        <taxon>Bacillota</taxon>
        <taxon>Bacilli</taxon>
        <taxon>Lactobacillales</taxon>
        <taxon>Lactobacillaceae</taxon>
        <taxon>Lapidilactobacillus</taxon>
    </lineage>
</organism>
<accession>A0ABW4BNV4</accession>
<comment type="caution">
    <text evidence="4">The sequence shown here is derived from an EMBL/GenBank/DDBJ whole genome shotgun (WGS) entry which is preliminary data.</text>
</comment>
<dbReference type="InterPro" id="IPR005754">
    <property type="entry name" value="Sortase"/>
</dbReference>
<keyword evidence="1" id="KW-0645">Protease</keyword>
<keyword evidence="5" id="KW-1185">Reference proteome</keyword>
<evidence type="ECO:0000313" key="4">
    <source>
        <dbReference type="EMBL" id="MFD1411190.1"/>
    </source>
</evidence>
<dbReference type="Gene3D" id="2.40.260.10">
    <property type="entry name" value="Sortase"/>
    <property type="match status" value="1"/>
</dbReference>
<dbReference type="NCBIfam" id="TIGR01076">
    <property type="entry name" value="sortase_fam"/>
    <property type="match status" value="1"/>
</dbReference>
<reference evidence="5" key="1">
    <citation type="journal article" date="2019" name="Int. J. Syst. Evol. Microbiol.">
        <title>The Global Catalogue of Microorganisms (GCM) 10K type strain sequencing project: providing services to taxonomists for standard genome sequencing and annotation.</title>
        <authorList>
            <consortium name="The Broad Institute Genomics Platform"/>
            <consortium name="The Broad Institute Genome Sequencing Center for Infectious Disease"/>
            <person name="Wu L."/>
            <person name="Ma J."/>
        </authorList>
    </citation>
    <scope>NUCLEOTIDE SEQUENCE [LARGE SCALE GENOMIC DNA]</scope>
    <source>
        <strain evidence="5">CCM 8937</strain>
    </source>
</reference>
<dbReference type="Proteomes" id="UP001597191">
    <property type="component" value="Unassembled WGS sequence"/>
</dbReference>
<protein>
    <submittedName>
        <fullName evidence="4">Class A sortase</fullName>
    </submittedName>
</protein>
<evidence type="ECO:0000256" key="1">
    <source>
        <dbReference type="ARBA" id="ARBA00022670"/>
    </source>
</evidence>
<dbReference type="SUPFAM" id="SSF63817">
    <property type="entry name" value="Sortase"/>
    <property type="match status" value="1"/>
</dbReference>
<name>A0ABW4BNV4_9LACO</name>
<keyword evidence="2" id="KW-0378">Hydrolase</keyword>
<proteinExistence type="predicted"/>
<sequence length="220" mass="23919">MKKLRITGYILLLLVALALIFNQQIKDFTVGWLGQNRNAQVTRTTIAKSRQVKGEFDFSKVKSIDTKQVAAATFNRDDVGTLGKIAIPAVNLYLPILKGLSDTALSTGAGTMKADQVMGQGNYALAGHYMTNKGILFSPIADTSLGEKIYITDLTKVYTYQIDVKKVVDPTQVSIIDDVPGKKMITLITCADGGANRWSVQGELVKVQKATKKSLAVFNS</sequence>
<dbReference type="EMBL" id="JBHTOH010000037">
    <property type="protein sequence ID" value="MFD1411190.1"/>
    <property type="molecule type" value="Genomic_DNA"/>
</dbReference>
<dbReference type="Pfam" id="PF04203">
    <property type="entry name" value="Sortase"/>
    <property type="match status" value="1"/>
</dbReference>